<dbReference type="Proteomes" id="UP001354989">
    <property type="component" value="Chromosome"/>
</dbReference>
<dbReference type="SUPFAM" id="SSF51735">
    <property type="entry name" value="NAD(P)-binding Rossmann-fold domains"/>
    <property type="match status" value="1"/>
</dbReference>
<dbReference type="SUPFAM" id="SSF50129">
    <property type="entry name" value="GroES-like"/>
    <property type="match status" value="1"/>
</dbReference>
<dbReference type="SMART" id="SM00829">
    <property type="entry name" value="PKS_ER"/>
    <property type="match status" value="1"/>
</dbReference>
<dbReference type="InterPro" id="IPR020843">
    <property type="entry name" value="ER"/>
</dbReference>
<organism evidence="2 3">
    <name type="scientific">Persicobacter psychrovividus</name>
    <dbReference type="NCBI Taxonomy" id="387638"/>
    <lineage>
        <taxon>Bacteria</taxon>
        <taxon>Pseudomonadati</taxon>
        <taxon>Bacteroidota</taxon>
        <taxon>Cytophagia</taxon>
        <taxon>Cytophagales</taxon>
        <taxon>Persicobacteraceae</taxon>
        <taxon>Persicobacter</taxon>
    </lineage>
</organism>
<dbReference type="PANTHER" id="PTHR43677:SF1">
    <property type="entry name" value="ACRYLYL-COA REDUCTASE ACUI-RELATED"/>
    <property type="match status" value="1"/>
</dbReference>
<protein>
    <submittedName>
        <fullName evidence="2">Oxidoreductase</fullName>
    </submittedName>
</protein>
<dbReference type="CDD" id="cd05280">
    <property type="entry name" value="MDR_yhdh_yhfp"/>
    <property type="match status" value="1"/>
</dbReference>
<dbReference type="NCBIfam" id="TIGR02823">
    <property type="entry name" value="oxido_YhdH"/>
    <property type="match status" value="1"/>
</dbReference>
<accession>A0ABM7VFU8</accession>
<name>A0ABM7VFU8_9BACT</name>
<dbReference type="InterPro" id="IPR013149">
    <property type="entry name" value="ADH-like_C"/>
</dbReference>
<evidence type="ECO:0000313" key="3">
    <source>
        <dbReference type="Proteomes" id="UP001354989"/>
    </source>
</evidence>
<dbReference type="PANTHER" id="PTHR43677">
    <property type="entry name" value="SHORT-CHAIN DEHYDROGENASE/REDUCTASE"/>
    <property type="match status" value="1"/>
</dbReference>
<sequence length="335" mass="35806">MSNWSESLTFKAVRISLDDEGKASRAIVERKAPELPEGEVLIKVKYAALNFKDGLSANGNKGVTRNFPHTPGIDAAGTVVESTHGDIKAGDEVIVTSYDLGMNTDGAFAEYISVPAEWVLPLPSSMSMKESMIIGTAGLTAGIGLWKMEQGGQKPENGKILITGATGGVGSLAVSIFSKAGYTVAASTGKMEEADYLKSLGAEEVIDRNTLSEENKRPMLKPAFGGAYDTVGGTTLSNVLKQVGYGANVAICGMVTGPNFDANVFPFILRNINLLGVDSAELPLKWRKIVWENLANDWKPTNLEEIAKVVTLEEIDPYFDAILKGEVKGRVLVAF</sequence>
<keyword evidence="3" id="KW-1185">Reference proteome</keyword>
<dbReference type="InterPro" id="IPR036291">
    <property type="entry name" value="NAD(P)-bd_dom_sf"/>
</dbReference>
<dbReference type="RefSeq" id="WP_338397035.1">
    <property type="nucleotide sequence ID" value="NZ_AP025292.1"/>
</dbReference>
<dbReference type="InterPro" id="IPR014188">
    <property type="entry name" value="Acrylyl-CoA_reductase_AcuI"/>
</dbReference>
<dbReference type="Gene3D" id="3.40.50.720">
    <property type="entry name" value="NAD(P)-binding Rossmann-like Domain"/>
    <property type="match status" value="1"/>
</dbReference>
<evidence type="ECO:0000259" key="1">
    <source>
        <dbReference type="SMART" id="SM00829"/>
    </source>
</evidence>
<dbReference type="Pfam" id="PF08240">
    <property type="entry name" value="ADH_N"/>
    <property type="match status" value="1"/>
</dbReference>
<gene>
    <name evidence="2" type="ORF">PEPS_21200</name>
</gene>
<dbReference type="InterPro" id="IPR051397">
    <property type="entry name" value="Zn-ADH-like_protein"/>
</dbReference>
<proteinExistence type="predicted"/>
<dbReference type="Pfam" id="PF00107">
    <property type="entry name" value="ADH_zinc_N"/>
    <property type="match status" value="1"/>
</dbReference>
<dbReference type="Gene3D" id="3.90.180.10">
    <property type="entry name" value="Medium-chain alcohol dehydrogenases, catalytic domain"/>
    <property type="match status" value="1"/>
</dbReference>
<feature type="domain" description="Enoyl reductase (ER)" evidence="1">
    <location>
        <begin position="21"/>
        <end position="333"/>
    </location>
</feature>
<dbReference type="InterPro" id="IPR013154">
    <property type="entry name" value="ADH-like_N"/>
</dbReference>
<dbReference type="InterPro" id="IPR011032">
    <property type="entry name" value="GroES-like_sf"/>
</dbReference>
<reference evidence="2 3" key="1">
    <citation type="submission" date="2021-12" db="EMBL/GenBank/DDBJ databases">
        <title>Genome sequencing of bacteria with rrn-lacking chromosome and rrn-plasmid.</title>
        <authorList>
            <person name="Anda M."/>
            <person name="Iwasaki W."/>
        </authorList>
    </citation>
    <scope>NUCLEOTIDE SEQUENCE [LARGE SCALE GENOMIC DNA]</scope>
    <source>
        <strain evidence="2 3">NBRC 101262</strain>
    </source>
</reference>
<dbReference type="EMBL" id="AP025292">
    <property type="protein sequence ID" value="BDC99839.1"/>
    <property type="molecule type" value="Genomic_DNA"/>
</dbReference>
<evidence type="ECO:0000313" key="2">
    <source>
        <dbReference type="EMBL" id="BDC99839.1"/>
    </source>
</evidence>